<keyword evidence="2" id="KW-0812">Transmembrane</keyword>
<name>A0ABQ8CQM9_BRANA</name>
<gene>
    <name evidence="3" type="ORF">HID58_027037</name>
</gene>
<evidence type="ECO:0000313" key="4">
    <source>
        <dbReference type="Proteomes" id="UP000824890"/>
    </source>
</evidence>
<organism evidence="3 4">
    <name type="scientific">Brassica napus</name>
    <name type="common">Rape</name>
    <dbReference type="NCBI Taxonomy" id="3708"/>
    <lineage>
        <taxon>Eukaryota</taxon>
        <taxon>Viridiplantae</taxon>
        <taxon>Streptophyta</taxon>
        <taxon>Embryophyta</taxon>
        <taxon>Tracheophyta</taxon>
        <taxon>Spermatophyta</taxon>
        <taxon>Magnoliopsida</taxon>
        <taxon>eudicotyledons</taxon>
        <taxon>Gunneridae</taxon>
        <taxon>Pentapetalae</taxon>
        <taxon>rosids</taxon>
        <taxon>malvids</taxon>
        <taxon>Brassicales</taxon>
        <taxon>Brassicaceae</taxon>
        <taxon>Brassiceae</taxon>
        <taxon>Brassica</taxon>
    </lineage>
</organism>
<feature type="region of interest" description="Disordered" evidence="1">
    <location>
        <begin position="164"/>
        <end position="214"/>
    </location>
</feature>
<accession>A0ABQ8CQM9</accession>
<protein>
    <recommendedName>
        <fullName evidence="5">Transmembrane protein</fullName>
    </recommendedName>
</protein>
<evidence type="ECO:0008006" key="5">
    <source>
        <dbReference type="Google" id="ProtNLM"/>
    </source>
</evidence>
<feature type="transmembrane region" description="Helical" evidence="2">
    <location>
        <begin position="116"/>
        <end position="136"/>
    </location>
</feature>
<reference evidence="3 4" key="1">
    <citation type="submission" date="2021-05" db="EMBL/GenBank/DDBJ databases">
        <title>Genome Assembly of Synthetic Allotetraploid Brassica napus Reveals Homoeologous Exchanges between Subgenomes.</title>
        <authorList>
            <person name="Davis J.T."/>
        </authorList>
    </citation>
    <scope>NUCLEOTIDE SEQUENCE [LARGE SCALE GENOMIC DNA]</scope>
    <source>
        <strain evidence="4">cv. Da-Ae</strain>
        <tissue evidence="3">Seedling</tissue>
    </source>
</reference>
<evidence type="ECO:0000313" key="3">
    <source>
        <dbReference type="EMBL" id="KAH0919377.1"/>
    </source>
</evidence>
<keyword evidence="2" id="KW-1133">Transmembrane helix</keyword>
<keyword evidence="2" id="KW-0472">Membrane</keyword>
<sequence length="214" mass="23596">MSLTFCNSNIACYPKNLSSVSGTEEPKSSKKRDFTMKRFHTLVSISAALILLLVALSSSKNTVDGRQMAAASMDFASSEAMRELQMNEESLRASETEQPKISKIKTYQKGVFTMKMFHTSVSTSTALIMLLVALCSTKNSVEGQQMAPASMAIASGKAVRDLQINKETKEESPRGEKDSFRRIPRRGSNPINNKNYPLKDVGGSRKQSTTEREP</sequence>
<dbReference type="EMBL" id="JAGKQM010000007">
    <property type="protein sequence ID" value="KAH0919377.1"/>
    <property type="molecule type" value="Genomic_DNA"/>
</dbReference>
<proteinExistence type="predicted"/>
<feature type="transmembrane region" description="Helical" evidence="2">
    <location>
        <begin position="39"/>
        <end position="58"/>
    </location>
</feature>
<evidence type="ECO:0000256" key="2">
    <source>
        <dbReference type="SAM" id="Phobius"/>
    </source>
</evidence>
<keyword evidence="4" id="KW-1185">Reference proteome</keyword>
<feature type="compositionally biased region" description="Basic and acidic residues" evidence="1">
    <location>
        <begin position="164"/>
        <end position="181"/>
    </location>
</feature>
<comment type="caution">
    <text evidence="3">The sequence shown here is derived from an EMBL/GenBank/DDBJ whole genome shotgun (WGS) entry which is preliminary data.</text>
</comment>
<dbReference type="Proteomes" id="UP000824890">
    <property type="component" value="Unassembled WGS sequence"/>
</dbReference>
<evidence type="ECO:0000256" key="1">
    <source>
        <dbReference type="SAM" id="MobiDB-lite"/>
    </source>
</evidence>